<protein>
    <submittedName>
        <fullName evidence="1">Uncharacterized protein</fullName>
    </submittedName>
</protein>
<reference evidence="1 2" key="1">
    <citation type="journal article" date="2019" name="Commun. Biol.">
        <title>The bagworm genome reveals a unique fibroin gene that provides high tensile strength.</title>
        <authorList>
            <person name="Kono N."/>
            <person name="Nakamura H."/>
            <person name="Ohtoshi R."/>
            <person name="Tomita M."/>
            <person name="Numata K."/>
            <person name="Arakawa K."/>
        </authorList>
    </citation>
    <scope>NUCLEOTIDE SEQUENCE [LARGE SCALE GENOMIC DNA]</scope>
</reference>
<accession>A0A4C1T8T9</accession>
<gene>
    <name evidence="1" type="ORF">EVAR_92459_1</name>
</gene>
<evidence type="ECO:0000313" key="1">
    <source>
        <dbReference type="EMBL" id="GBP09918.1"/>
    </source>
</evidence>
<organism evidence="1 2">
    <name type="scientific">Eumeta variegata</name>
    <name type="common">Bagworm moth</name>
    <name type="synonym">Eumeta japonica</name>
    <dbReference type="NCBI Taxonomy" id="151549"/>
    <lineage>
        <taxon>Eukaryota</taxon>
        <taxon>Metazoa</taxon>
        <taxon>Ecdysozoa</taxon>
        <taxon>Arthropoda</taxon>
        <taxon>Hexapoda</taxon>
        <taxon>Insecta</taxon>
        <taxon>Pterygota</taxon>
        <taxon>Neoptera</taxon>
        <taxon>Endopterygota</taxon>
        <taxon>Lepidoptera</taxon>
        <taxon>Glossata</taxon>
        <taxon>Ditrysia</taxon>
        <taxon>Tineoidea</taxon>
        <taxon>Psychidae</taxon>
        <taxon>Oiketicinae</taxon>
        <taxon>Eumeta</taxon>
    </lineage>
</organism>
<evidence type="ECO:0000313" key="2">
    <source>
        <dbReference type="Proteomes" id="UP000299102"/>
    </source>
</evidence>
<dbReference type="Proteomes" id="UP000299102">
    <property type="component" value="Unassembled WGS sequence"/>
</dbReference>
<proteinExistence type="predicted"/>
<sequence>MTDAAARAESTIWLFGLQPRARGLKGPQLTQGLLMEFPNSQLRYQTLKTNHGYSTRISTSPNTARLRCFIMEYQRLPSGSMIRPWKPIKLKAKSGYNATVEAIGASSGSAAEAHARWRRRAYFYECSR</sequence>
<comment type="caution">
    <text evidence="1">The sequence shown here is derived from an EMBL/GenBank/DDBJ whole genome shotgun (WGS) entry which is preliminary data.</text>
</comment>
<keyword evidence="2" id="KW-1185">Reference proteome</keyword>
<dbReference type="AlphaFoldDB" id="A0A4C1T8T9"/>
<name>A0A4C1T8T9_EUMVA</name>
<dbReference type="EMBL" id="BGZK01000038">
    <property type="protein sequence ID" value="GBP09918.1"/>
    <property type="molecule type" value="Genomic_DNA"/>
</dbReference>